<evidence type="ECO:0000313" key="1">
    <source>
        <dbReference type="EMBL" id="PPJ35816.1"/>
    </source>
</evidence>
<evidence type="ECO:0000313" key="2">
    <source>
        <dbReference type="Proteomes" id="UP000239874"/>
    </source>
</evidence>
<reference evidence="1 2" key="1">
    <citation type="submission" date="2018-02" db="EMBL/GenBank/DDBJ databases">
        <title>8 Nocardia nova and 1 Nocardia cyriacigeorgica strain used for evolution to TMP-SMX.</title>
        <authorList>
            <person name="Mehta H."/>
            <person name="Weng J."/>
            <person name="Shamoo Y."/>
        </authorList>
    </citation>
    <scope>NUCLEOTIDE SEQUENCE [LARGE SCALE GENOMIC DNA]</scope>
    <source>
        <strain evidence="1 2">MDA3139</strain>
    </source>
</reference>
<accession>A0A2S6AKR7</accession>
<gene>
    <name evidence="1" type="ORF">C5E45_23690</name>
</gene>
<sequence>MVVEQQEGSGYLGNFTALTDAGTRLDPVFTGGQYLSIQGQLVKGEVRRGDLEFSVPAGQRVTKVLVDQAYNVVAEWDL</sequence>
<dbReference type="EMBL" id="PSZC01000018">
    <property type="protein sequence ID" value="PPJ35816.1"/>
    <property type="molecule type" value="Genomic_DNA"/>
</dbReference>
<name>A0A2S6AKR7_9NOCA</name>
<organism evidence="1 2">
    <name type="scientific">Nocardia nova</name>
    <dbReference type="NCBI Taxonomy" id="37330"/>
    <lineage>
        <taxon>Bacteria</taxon>
        <taxon>Bacillati</taxon>
        <taxon>Actinomycetota</taxon>
        <taxon>Actinomycetes</taxon>
        <taxon>Mycobacteriales</taxon>
        <taxon>Nocardiaceae</taxon>
        <taxon>Nocardia</taxon>
    </lineage>
</organism>
<protein>
    <submittedName>
        <fullName evidence="1">Uncharacterized protein</fullName>
    </submittedName>
</protein>
<dbReference type="Proteomes" id="UP000239874">
    <property type="component" value="Unassembled WGS sequence"/>
</dbReference>
<proteinExistence type="predicted"/>
<comment type="caution">
    <text evidence="1">The sequence shown here is derived from an EMBL/GenBank/DDBJ whole genome shotgun (WGS) entry which is preliminary data.</text>
</comment>
<dbReference type="AlphaFoldDB" id="A0A2S6AKR7"/>